<dbReference type="EMBL" id="POUA01000227">
    <property type="protein sequence ID" value="PZG37959.1"/>
    <property type="molecule type" value="Genomic_DNA"/>
</dbReference>
<dbReference type="PANTHER" id="PTHR42711">
    <property type="entry name" value="ABC TRANSPORTER ATP-BINDING PROTEIN"/>
    <property type="match status" value="1"/>
</dbReference>
<dbReference type="InterPro" id="IPR005894">
    <property type="entry name" value="DrrA"/>
</dbReference>
<evidence type="ECO:0000259" key="10">
    <source>
        <dbReference type="PROSITE" id="PS50893"/>
    </source>
</evidence>
<dbReference type="Proteomes" id="UP000248544">
    <property type="component" value="Unassembled WGS sequence"/>
</dbReference>
<dbReference type="NCBIfam" id="TIGR01188">
    <property type="entry name" value="drrA"/>
    <property type="match status" value="1"/>
</dbReference>
<dbReference type="InterPro" id="IPR027417">
    <property type="entry name" value="P-loop_NTPase"/>
</dbReference>
<evidence type="ECO:0000256" key="1">
    <source>
        <dbReference type="ARBA" id="ARBA00004413"/>
    </source>
</evidence>
<dbReference type="SUPFAM" id="SSF52540">
    <property type="entry name" value="P-loop containing nucleoside triphosphate hydrolases"/>
    <property type="match status" value="1"/>
</dbReference>
<keyword evidence="4" id="KW-0547">Nucleotide-binding</keyword>
<evidence type="ECO:0000256" key="9">
    <source>
        <dbReference type="ARBA" id="ARBA00049985"/>
    </source>
</evidence>
<proteinExistence type="inferred from homology"/>
<dbReference type="GO" id="GO:0043215">
    <property type="term" value="P:daunorubicin transport"/>
    <property type="evidence" value="ECO:0007669"/>
    <property type="project" value="InterPro"/>
</dbReference>
<comment type="subcellular location">
    <subcellularLocation>
        <location evidence="1">Cell membrane</location>
        <topology evidence="1">Peripheral membrane protein</topology>
        <orientation evidence="1">Cytoplasmic side</orientation>
    </subcellularLocation>
</comment>
<dbReference type="Gene3D" id="3.40.50.300">
    <property type="entry name" value="P-loop containing nucleotide triphosphate hydrolases"/>
    <property type="match status" value="1"/>
</dbReference>
<dbReference type="PROSITE" id="PS50893">
    <property type="entry name" value="ABC_TRANSPORTER_2"/>
    <property type="match status" value="1"/>
</dbReference>
<gene>
    <name evidence="11" type="ORF">C1I98_25045</name>
</gene>
<dbReference type="Pfam" id="PF00005">
    <property type="entry name" value="ABC_tran"/>
    <property type="match status" value="1"/>
</dbReference>
<dbReference type="InterPro" id="IPR050763">
    <property type="entry name" value="ABC_transporter_ATP-binding"/>
</dbReference>
<evidence type="ECO:0000256" key="4">
    <source>
        <dbReference type="ARBA" id="ARBA00022741"/>
    </source>
</evidence>
<dbReference type="GO" id="GO:1900753">
    <property type="term" value="P:doxorubicin transport"/>
    <property type="evidence" value="ECO:0007669"/>
    <property type="project" value="InterPro"/>
</dbReference>
<dbReference type="GO" id="GO:0016887">
    <property type="term" value="F:ATP hydrolysis activity"/>
    <property type="evidence" value="ECO:0007669"/>
    <property type="project" value="InterPro"/>
</dbReference>
<evidence type="ECO:0000256" key="2">
    <source>
        <dbReference type="ARBA" id="ARBA00022448"/>
    </source>
</evidence>
<dbReference type="GO" id="GO:0005524">
    <property type="term" value="F:ATP binding"/>
    <property type="evidence" value="ECO:0007669"/>
    <property type="project" value="UniProtKB-KW"/>
</dbReference>
<dbReference type="InterPro" id="IPR017871">
    <property type="entry name" value="ABC_transporter-like_CS"/>
</dbReference>
<accession>A0A2W2G690</accession>
<keyword evidence="3" id="KW-1003">Cell membrane</keyword>
<dbReference type="InterPro" id="IPR003439">
    <property type="entry name" value="ABC_transporter-like_ATP-bd"/>
</dbReference>
<organism evidence="11 12">
    <name type="scientific">Spongiactinospora gelatinilytica</name>
    <dbReference type="NCBI Taxonomy" id="2666298"/>
    <lineage>
        <taxon>Bacteria</taxon>
        <taxon>Bacillati</taxon>
        <taxon>Actinomycetota</taxon>
        <taxon>Actinomycetes</taxon>
        <taxon>Streptosporangiales</taxon>
        <taxon>Streptosporangiaceae</taxon>
        <taxon>Spongiactinospora</taxon>
    </lineage>
</organism>
<keyword evidence="6" id="KW-1278">Translocase</keyword>
<keyword evidence="12" id="KW-1185">Reference proteome</keyword>
<keyword evidence="5 11" id="KW-0067">ATP-binding</keyword>
<keyword evidence="7" id="KW-0472">Membrane</keyword>
<sequence>MSHSERMNSHSILAEGLRKRYGDTYALDGFDLAVREGTVCGLLGPNGAGKTTAVRILTTLLRADGGRASVAGFDVAARPAEVRYRIGLTGQAPAVDEILTGRENLEMWGRLYHLGRRTARARAGELLDRFGLGEAADKRIKHYSGGMRRRLDLAASFILAPRVLFLDEPTTGLDPRNRDEVWQAVRTLVAAGSTVLLTTQYLDEADRLAHQIAVLDRGRIIADDSPDALKSMIGGDQIDLVLREERDLPAAAETLAAVTGAAPTVDATARRVTAPVSDRIGALTEAMHRLREAAVEVEDVALRRPTLDEVFLSITGKGAAA</sequence>
<feature type="domain" description="ABC transporter" evidence="10">
    <location>
        <begin position="12"/>
        <end position="242"/>
    </location>
</feature>
<comment type="similarity">
    <text evidence="9">Belongs to the ABC transporter superfamily. Drug exporter-1 (DrugE1) (TC 3.A.1.105) family.</text>
</comment>
<dbReference type="AlphaFoldDB" id="A0A2W2G690"/>
<keyword evidence="2" id="KW-0813">Transport</keyword>
<comment type="caution">
    <text evidence="11">The sequence shown here is derived from an EMBL/GenBank/DDBJ whole genome shotgun (WGS) entry which is preliminary data.</text>
</comment>
<evidence type="ECO:0000313" key="11">
    <source>
        <dbReference type="EMBL" id="PZG37959.1"/>
    </source>
</evidence>
<dbReference type="SMART" id="SM00382">
    <property type="entry name" value="AAA"/>
    <property type="match status" value="1"/>
</dbReference>
<evidence type="ECO:0000256" key="8">
    <source>
        <dbReference type="ARBA" id="ARBA00023251"/>
    </source>
</evidence>
<evidence type="ECO:0000313" key="12">
    <source>
        <dbReference type="Proteomes" id="UP000248544"/>
    </source>
</evidence>
<dbReference type="GO" id="GO:0005886">
    <property type="term" value="C:plasma membrane"/>
    <property type="evidence" value="ECO:0007669"/>
    <property type="project" value="UniProtKB-SubCell"/>
</dbReference>
<evidence type="ECO:0000256" key="6">
    <source>
        <dbReference type="ARBA" id="ARBA00022967"/>
    </source>
</evidence>
<dbReference type="FunFam" id="3.40.50.300:FF:000589">
    <property type="entry name" value="ABC transporter, ATP-binding subunit"/>
    <property type="match status" value="1"/>
</dbReference>
<protein>
    <submittedName>
        <fullName evidence="11">Daunorubicin/doxorubicin resistance ABC transporter ATP-binding protein DrrA</fullName>
    </submittedName>
</protein>
<evidence type="ECO:0000256" key="5">
    <source>
        <dbReference type="ARBA" id="ARBA00022840"/>
    </source>
</evidence>
<dbReference type="GO" id="GO:0046677">
    <property type="term" value="P:response to antibiotic"/>
    <property type="evidence" value="ECO:0007669"/>
    <property type="project" value="UniProtKB-KW"/>
</dbReference>
<dbReference type="PROSITE" id="PS00211">
    <property type="entry name" value="ABC_TRANSPORTER_1"/>
    <property type="match status" value="1"/>
</dbReference>
<dbReference type="InterPro" id="IPR003593">
    <property type="entry name" value="AAA+_ATPase"/>
</dbReference>
<evidence type="ECO:0000256" key="7">
    <source>
        <dbReference type="ARBA" id="ARBA00023136"/>
    </source>
</evidence>
<evidence type="ECO:0000256" key="3">
    <source>
        <dbReference type="ARBA" id="ARBA00022475"/>
    </source>
</evidence>
<name>A0A2W2G690_9ACTN</name>
<keyword evidence="8" id="KW-0046">Antibiotic resistance</keyword>
<reference evidence="11 12" key="1">
    <citation type="submission" date="2018-01" db="EMBL/GenBank/DDBJ databases">
        <title>Draft genome sequence of Sphaerisporangium sp. 7K107.</title>
        <authorList>
            <person name="Sahin N."/>
            <person name="Saygin H."/>
            <person name="Ay H."/>
        </authorList>
    </citation>
    <scope>NUCLEOTIDE SEQUENCE [LARGE SCALE GENOMIC DNA]</scope>
    <source>
        <strain evidence="11 12">7K107</strain>
    </source>
</reference>
<dbReference type="PANTHER" id="PTHR42711:SF19">
    <property type="entry name" value="DOXORUBICIN RESISTANCE ATP-BINDING PROTEIN DRRA"/>
    <property type="match status" value="1"/>
</dbReference>